<organism evidence="2 3">
    <name type="scientific">Nitzschia inconspicua</name>
    <dbReference type="NCBI Taxonomy" id="303405"/>
    <lineage>
        <taxon>Eukaryota</taxon>
        <taxon>Sar</taxon>
        <taxon>Stramenopiles</taxon>
        <taxon>Ochrophyta</taxon>
        <taxon>Bacillariophyta</taxon>
        <taxon>Bacillariophyceae</taxon>
        <taxon>Bacillariophycidae</taxon>
        <taxon>Bacillariales</taxon>
        <taxon>Bacillariaceae</taxon>
        <taxon>Nitzschia</taxon>
    </lineage>
</organism>
<evidence type="ECO:0000313" key="3">
    <source>
        <dbReference type="Proteomes" id="UP000693970"/>
    </source>
</evidence>
<evidence type="ECO:0000256" key="1">
    <source>
        <dbReference type="SAM" id="MobiDB-lite"/>
    </source>
</evidence>
<accession>A0A9K3PP43</accession>
<proteinExistence type="predicted"/>
<reference evidence="2" key="2">
    <citation type="submission" date="2021-04" db="EMBL/GenBank/DDBJ databases">
        <authorList>
            <person name="Podell S."/>
        </authorList>
    </citation>
    <scope>NUCLEOTIDE SEQUENCE</scope>
    <source>
        <strain evidence="2">Hildebrandi</strain>
    </source>
</reference>
<feature type="region of interest" description="Disordered" evidence="1">
    <location>
        <begin position="1"/>
        <end position="132"/>
    </location>
</feature>
<protein>
    <submittedName>
        <fullName evidence="2">Uncharacterized protein</fullName>
    </submittedName>
</protein>
<feature type="compositionally biased region" description="Low complexity" evidence="1">
    <location>
        <begin position="53"/>
        <end position="68"/>
    </location>
</feature>
<keyword evidence="3" id="KW-1185">Reference proteome</keyword>
<dbReference type="EMBL" id="JAGRRH010000017">
    <property type="protein sequence ID" value="KAG7352094.1"/>
    <property type="molecule type" value="Genomic_DNA"/>
</dbReference>
<evidence type="ECO:0000313" key="2">
    <source>
        <dbReference type="EMBL" id="KAG7352094.1"/>
    </source>
</evidence>
<comment type="caution">
    <text evidence="2">The sequence shown here is derived from an EMBL/GenBank/DDBJ whole genome shotgun (WGS) entry which is preliminary data.</text>
</comment>
<feature type="compositionally biased region" description="Basic residues" evidence="1">
    <location>
        <begin position="121"/>
        <end position="130"/>
    </location>
</feature>
<feature type="compositionally biased region" description="Polar residues" evidence="1">
    <location>
        <begin position="31"/>
        <end position="52"/>
    </location>
</feature>
<dbReference type="Proteomes" id="UP000693970">
    <property type="component" value="Unassembled WGS sequence"/>
</dbReference>
<dbReference type="AlphaFoldDB" id="A0A9K3PP43"/>
<feature type="compositionally biased region" description="Polar residues" evidence="1">
    <location>
        <begin position="82"/>
        <end position="103"/>
    </location>
</feature>
<reference evidence="2" key="1">
    <citation type="journal article" date="2021" name="Sci. Rep.">
        <title>Diploid genomic architecture of Nitzschia inconspicua, an elite biomass production diatom.</title>
        <authorList>
            <person name="Oliver A."/>
            <person name="Podell S."/>
            <person name="Pinowska A."/>
            <person name="Traller J.C."/>
            <person name="Smith S.R."/>
            <person name="McClure R."/>
            <person name="Beliaev A."/>
            <person name="Bohutskyi P."/>
            <person name="Hill E.A."/>
            <person name="Rabines A."/>
            <person name="Zheng H."/>
            <person name="Allen L.Z."/>
            <person name="Kuo A."/>
            <person name="Grigoriev I.V."/>
            <person name="Allen A.E."/>
            <person name="Hazlebeck D."/>
            <person name="Allen E.E."/>
        </authorList>
    </citation>
    <scope>NUCLEOTIDE SEQUENCE</scope>
    <source>
        <strain evidence="2">Hildebrandi</strain>
    </source>
</reference>
<name>A0A9K3PP43_9STRA</name>
<gene>
    <name evidence="2" type="ORF">IV203_008142</name>
</gene>
<sequence length="158" mass="17760">MIKNHMYISQTLPRPPPDSPFWQLRSKDVSQNRSAASNISIDKTLHSSTIQINSADSKSKFASDSNDAMGGKAKWVKETSKPLPQQSFLSNNKPVKTFSNAPSHNVDDTDVNPLDSQRPPLGRRRSHHRRSDNMDFAAVLPHLSSSELEETYHPLNRL</sequence>